<evidence type="ECO:0000313" key="4">
    <source>
        <dbReference type="EMBL" id="WXB76179.1"/>
    </source>
</evidence>
<reference evidence="4 5" key="1">
    <citation type="submission" date="2024-02" db="EMBL/GenBank/DDBJ databases">
        <title>Janibacter sp. nov., isolated from gut of marine sandworm.</title>
        <authorList>
            <person name="Kim B."/>
            <person name="Jun M.O."/>
            <person name="Shin N.-R."/>
        </authorList>
    </citation>
    <scope>NUCLEOTIDE SEQUENCE [LARGE SCALE GENOMIC DNA]</scope>
    <source>
        <strain evidence="4 5">A1S7</strain>
    </source>
</reference>
<accession>A0ABZ2MGI0</accession>
<proteinExistence type="predicted"/>
<keyword evidence="2" id="KW-0012">Acyltransferase</keyword>
<dbReference type="RefSeq" id="WP_338748946.1">
    <property type="nucleotide sequence ID" value="NZ_CP144913.1"/>
</dbReference>
<evidence type="ECO:0000313" key="5">
    <source>
        <dbReference type="Proteomes" id="UP001382727"/>
    </source>
</evidence>
<evidence type="ECO:0000256" key="1">
    <source>
        <dbReference type="ARBA" id="ARBA00022679"/>
    </source>
</evidence>
<keyword evidence="5" id="KW-1185">Reference proteome</keyword>
<protein>
    <submittedName>
        <fullName evidence="4">GNAT family N-acetyltransferase</fullName>
    </submittedName>
</protein>
<gene>
    <name evidence="4" type="ORF">V1351_14730</name>
</gene>
<dbReference type="PANTHER" id="PTHR43420:SF44">
    <property type="entry name" value="ACETYLTRANSFERASE YPEA"/>
    <property type="match status" value="1"/>
</dbReference>
<dbReference type="EMBL" id="CP144913">
    <property type="protein sequence ID" value="WXB76179.1"/>
    <property type="molecule type" value="Genomic_DNA"/>
</dbReference>
<dbReference type="PROSITE" id="PS51186">
    <property type="entry name" value="GNAT"/>
    <property type="match status" value="1"/>
</dbReference>
<name>A0ABZ2MGI0_9MICO</name>
<dbReference type="SUPFAM" id="SSF55729">
    <property type="entry name" value="Acyl-CoA N-acyltransferases (Nat)"/>
    <property type="match status" value="1"/>
</dbReference>
<dbReference type="CDD" id="cd04301">
    <property type="entry name" value="NAT_SF"/>
    <property type="match status" value="1"/>
</dbReference>
<dbReference type="PANTHER" id="PTHR43420">
    <property type="entry name" value="ACETYLTRANSFERASE"/>
    <property type="match status" value="1"/>
</dbReference>
<sequence length="364" mass="40172">MTEGDPQAGFLPIVPAGLPEGWVSRAPEEADVEEIVGLALAEKLEVEGSGTVQADVIAGEAVGQGAWTRRQVVVLDTEGRIRVWARVHDRAAGRTNVDLTADPGLTREQEQHLAGILLDWAEQVALSIARGRGLGGTRLDVSVHEADDRLRSMLAPAGYHLARTWLQMTRPRRPGDEDLAETHRREGVVARRIAKREDGTPVAADLQSVYRMIEESFADHFNSYRESFPEFLARLRESPGHRWDHWWIADIDVEGQWVPGGAVAALVLPPDEGGVEGTYIDYIGVHRLARGRGVAKALLHTVLADTARRGRNRVSLEVDADSPTGADGLYESMGWTTRYRTESWHRDVRLEGTDDPVPSARLDD</sequence>
<organism evidence="4 5">
    <name type="scientific">Janibacter alittae</name>
    <dbReference type="NCBI Taxonomy" id="3115209"/>
    <lineage>
        <taxon>Bacteria</taxon>
        <taxon>Bacillati</taxon>
        <taxon>Actinomycetota</taxon>
        <taxon>Actinomycetes</taxon>
        <taxon>Micrococcales</taxon>
        <taxon>Intrasporangiaceae</taxon>
        <taxon>Janibacter</taxon>
    </lineage>
</organism>
<keyword evidence="1" id="KW-0808">Transferase</keyword>
<dbReference type="Gene3D" id="3.40.630.30">
    <property type="match status" value="1"/>
</dbReference>
<dbReference type="Pfam" id="PF00583">
    <property type="entry name" value="Acetyltransf_1"/>
    <property type="match status" value="1"/>
</dbReference>
<evidence type="ECO:0000259" key="3">
    <source>
        <dbReference type="PROSITE" id="PS51186"/>
    </source>
</evidence>
<feature type="domain" description="N-acetyltransferase" evidence="3">
    <location>
        <begin position="197"/>
        <end position="355"/>
    </location>
</feature>
<dbReference type="InterPro" id="IPR016181">
    <property type="entry name" value="Acyl_CoA_acyltransferase"/>
</dbReference>
<evidence type="ECO:0000256" key="2">
    <source>
        <dbReference type="ARBA" id="ARBA00023315"/>
    </source>
</evidence>
<dbReference type="InterPro" id="IPR000182">
    <property type="entry name" value="GNAT_dom"/>
</dbReference>
<dbReference type="InterPro" id="IPR050680">
    <property type="entry name" value="YpeA/RimI_acetyltransf"/>
</dbReference>
<dbReference type="Proteomes" id="UP001382727">
    <property type="component" value="Chromosome"/>
</dbReference>